<dbReference type="EMBL" id="LAZR01028836">
    <property type="protein sequence ID" value="KKL61386.1"/>
    <property type="molecule type" value="Genomic_DNA"/>
</dbReference>
<dbReference type="Pfam" id="PF04883">
    <property type="entry name" value="HK97-gp10_like"/>
    <property type="match status" value="1"/>
</dbReference>
<accession>A0A0F9E5B5</accession>
<dbReference type="AlphaFoldDB" id="A0A0F9E5B5"/>
<reference evidence="1" key="1">
    <citation type="journal article" date="2015" name="Nature">
        <title>Complex archaea that bridge the gap between prokaryotes and eukaryotes.</title>
        <authorList>
            <person name="Spang A."/>
            <person name="Saw J.H."/>
            <person name="Jorgensen S.L."/>
            <person name="Zaremba-Niedzwiedzka K."/>
            <person name="Martijn J."/>
            <person name="Lind A.E."/>
            <person name="van Eijk R."/>
            <person name="Schleper C."/>
            <person name="Guy L."/>
            <person name="Ettema T.J."/>
        </authorList>
    </citation>
    <scope>NUCLEOTIDE SEQUENCE</scope>
</reference>
<proteinExistence type="predicted"/>
<dbReference type="InterPro" id="IPR010064">
    <property type="entry name" value="HK97-gp10_tail"/>
</dbReference>
<sequence length="101" mass="11259">MAKIIDHSDKVFGETEKRFQKGLAQATLLVERRAKEMCPVDTGTLKRSITHEIGTDNAIVGTNVEYAPFIELGTDKWAGKPFLRPALMASAKAIRRLFRGK</sequence>
<name>A0A0F9E5B5_9ZZZZ</name>
<gene>
    <name evidence="1" type="ORF">LCGC14_2195790</name>
</gene>
<protein>
    <recommendedName>
        <fullName evidence="2">HK97 gp10 family phage protein</fullName>
    </recommendedName>
</protein>
<evidence type="ECO:0008006" key="2">
    <source>
        <dbReference type="Google" id="ProtNLM"/>
    </source>
</evidence>
<organism evidence="1">
    <name type="scientific">marine sediment metagenome</name>
    <dbReference type="NCBI Taxonomy" id="412755"/>
    <lineage>
        <taxon>unclassified sequences</taxon>
        <taxon>metagenomes</taxon>
        <taxon>ecological metagenomes</taxon>
    </lineage>
</organism>
<comment type="caution">
    <text evidence="1">The sequence shown here is derived from an EMBL/GenBank/DDBJ whole genome shotgun (WGS) entry which is preliminary data.</text>
</comment>
<evidence type="ECO:0000313" key="1">
    <source>
        <dbReference type="EMBL" id="KKL61386.1"/>
    </source>
</evidence>